<dbReference type="InterPro" id="IPR014729">
    <property type="entry name" value="Rossmann-like_a/b/a_fold"/>
</dbReference>
<feature type="domain" description="DUF218" evidence="1">
    <location>
        <begin position="43"/>
        <end position="185"/>
    </location>
</feature>
<dbReference type="CDD" id="cd06259">
    <property type="entry name" value="YdcF-like"/>
    <property type="match status" value="1"/>
</dbReference>
<dbReference type="Pfam" id="PF02698">
    <property type="entry name" value="DUF218"/>
    <property type="match status" value="1"/>
</dbReference>
<dbReference type="EMBL" id="JBHSRS010000012">
    <property type="protein sequence ID" value="MFC6280394.1"/>
    <property type="molecule type" value="Genomic_DNA"/>
</dbReference>
<dbReference type="InterPro" id="IPR003848">
    <property type="entry name" value="DUF218"/>
</dbReference>
<evidence type="ECO:0000259" key="1">
    <source>
        <dbReference type="Pfam" id="PF02698"/>
    </source>
</evidence>
<dbReference type="InterPro" id="IPR051599">
    <property type="entry name" value="Cell_Envelope_Assoc"/>
</dbReference>
<gene>
    <name evidence="2" type="ORF">ACFQND_04015</name>
</gene>
<sequence>MQFRLRTLLHIFLSGCVLLVVTYAEVACQIVQFGNQKSESPADAAVVLGAAAWGNKPSPVYRERIMEALYLYKEGRVRWIIFTGGTPKEGYPSEAEVARQFAIANDIPAGSILVDIHSRSTKQNLLRAKELMDGAGIQTALLVSDPLHMRRAMTIATDINLHAMPSPTVSSRIQTWKTWGAFLWRETWLYLGYLLVRTLEYKSPLDLEVEKFSHGSVSSLEAYRGSGRLGTATSACMRHWAG</sequence>
<comment type="caution">
    <text evidence="2">The sequence shown here is derived from an EMBL/GenBank/DDBJ whole genome shotgun (WGS) entry which is preliminary data.</text>
</comment>
<keyword evidence="3" id="KW-1185">Reference proteome</keyword>
<protein>
    <submittedName>
        <fullName evidence="2">YdcF family protein</fullName>
    </submittedName>
</protein>
<dbReference type="Proteomes" id="UP001596270">
    <property type="component" value="Unassembled WGS sequence"/>
</dbReference>
<organism evidence="2 3">
    <name type="scientific">Polaromonas aquatica</name>
    <dbReference type="NCBI Taxonomy" id="332657"/>
    <lineage>
        <taxon>Bacteria</taxon>
        <taxon>Pseudomonadati</taxon>
        <taxon>Pseudomonadota</taxon>
        <taxon>Betaproteobacteria</taxon>
        <taxon>Burkholderiales</taxon>
        <taxon>Comamonadaceae</taxon>
        <taxon>Polaromonas</taxon>
    </lineage>
</organism>
<dbReference type="PANTHER" id="PTHR30336">
    <property type="entry name" value="INNER MEMBRANE PROTEIN, PROBABLE PERMEASE"/>
    <property type="match status" value="1"/>
</dbReference>
<reference evidence="3" key="1">
    <citation type="journal article" date="2019" name="Int. J. Syst. Evol. Microbiol.">
        <title>The Global Catalogue of Microorganisms (GCM) 10K type strain sequencing project: providing services to taxonomists for standard genome sequencing and annotation.</title>
        <authorList>
            <consortium name="The Broad Institute Genomics Platform"/>
            <consortium name="The Broad Institute Genome Sequencing Center for Infectious Disease"/>
            <person name="Wu L."/>
            <person name="Ma J."/>
        </authorList>
    </citation>
    <scope>NUCLEOTIDE SEQUENCE [LARGE SCALE GENOMIC DNA]</scope>
    <source>
        <strain evidence="3">CCUG 39402</strain>
    </source>
</reference>
<evidence type="ECO:0000313" key="2">
    <source>
        <dbReference type="EMBL" id="MFC6280394.1"/>
    </source>
</evidence>
<accession>A0ABW1TU07</accession>
<name>A0ABW1TU07_9BURK</name>
<dbReference type="RefSeq" id="WP_377412401.1">
    <property type="nucleotide sequence ID" value="NZ_JBHSRS010000012.1"/>
</dbReference>
<dbReference type="Gene3D" id="3.40.50.620">
    <property type="entry name" value="HUPs"/>
    <property type="match status" value="1"/>
</dbReference>
<evidence type="ECO:0000313" key="3">
    <source>
        <dbReference type="Proteomes" id="UP001596270"/>
    </source>
</evidence>
<dbReference type="PANTHER" id="PTHR30336:SF20">
    <property type="entry name" value="DUF218 DOMAIN-CONTAINING PROTEIN"/>
    <property type="match status" value="1"/>
</dbReference>
<proteinExistence type="predicted"/>